<dbReference type="Proteomes" id="UP000554342">
    <property type="component" value="Unassembled WGS sequence"/>
</dbReference>
<reference evidence="1 2" key="1">
    <citation type="submission" date="2020-08" db="EMBL/GenBank/DDBJ databases">
        <title>Genomic Encyclopedia of Type Strains, Phase IV (KMG-IV): sequencing the most valuable type-strain genomes for metagenomic binning, comparative biology and taxonomic classification.</title>
        <authorList>
            <person name="Goeker M."/>
        </authorList>
    </citation>
    <scope>NUCLEOTIDE SEQUENCE [LARGE SCALE GENOMIC DNA]</scope>
    <source>
        <strain evidence="1 2">DSM 27203</strain>
    </source>
</reference>
<organism evidence="1 2">
    <name type="scientific">Stakelama sediminis</name>
    <dbReference type="NCBI Taxonomy" id="463200"/>
    <lineage>
        <taxon>Bacteria</taxon>
        <taxon>Pseudomonadati</taxon>
        <taxon>Pseudomonadota</taxon>
        <taxon>Alphaproteobacteria</taxon>
        <taxon>Sphingomonadales</taxon>
        <taxon>Sphingomonadaceae</taxon>
        <taxon>Stakelama</taxon>
    </lineage>
</organism>
<protein>
    <submittedName>
        <fullName evidence="1">Uncharacterized protein</fullName>
    </submittedName>
</protein>
<sequence>MLATFSTYNKPSGAYADDRMCDFTAKQTHFGALGPSALNGNNAFNELILKECGDVSYCFSGIAGGFPFVWM</sequence>
<gene>
    <name evidence="1" type="ORF">FHR23_003339</name>
</gene>
<evidence type="ECO:0000313" key="2">
    <source>
        <dbReference type="Proteomes" id="UP000554342"/>
    </source>
</evidence>
<dbReference type="EMBL" id="JACIJI010000016">
    <property type="protein sequence ID" value="MBB5720373.1"/>
    <property type="molecule type" value="Genomic_DNA"/>
</dbReference>
<dbReference type="AlphaFoldDB" id="A0A840Z3C4"/>
<comment type="caution">
    <text evidence="1">The sequence shown here is derived from an EMBL/GenBank/DDBJ whole genome shotgun (WGS) entry which is preliminary data.</text>
</comment>
<name>A0A840Z3C4_9SPHN</name>
<keyword evidence="2" id="KW-1185">Reference proteome</keyword>
<accession>A0A840Z3C4</accession>
<evidence type="ECO:0000313" key="1">
    <source>
        <dbReference type="EMBL" id="MBB5720373.1"/>
    </source>
</evidence>
<proteinExistence type="predicted"/>